<dbReference type="GO" id="GO:0008840">
    <property type="term" value="F:4-hydroxy-tetrahydrodipicolinate synthase activity"/>
    <property type="evidence" value="ECO:0007669"/>
    <property type="project" value="TreeGrafter"/>
</dbReference>
<accession>A0AAN6PSS6</accession>
<dbReference type="PANTHER" id="PTHR12128">
    <property type="entry name" value="DIHYDRODIPICOLINATE SYNTHASE"/>
    <property type="match status" value="1"/>
</dbReference>
<reference evidence="1" key="1">
    <citation type="journal article" date="2023" name="Mol. Phylogenet. Evol.">
        <title>Genome-scale phylogeny and comparative genomics of the fungal order Sordariales.</title>
        <authorList>
            <person name="Hensen N."/>
            <person name="Bonometti L."/>
            <person name="Westerberg I."/>
            <person name="Brannstrom I.O."/>
            <person name="Guillou S."/>
            <person name="Cros-Aarteil S."/>
            <person name="Calhoun S."/>
            <person name="Haridas S."/>
            <person name="Kuo A."/>
            <person name="Mondo S."/>
            <person name="Pangilinan J."/>
            <person name="Riley R."/>
            <person name="LaButti K."/>
            <person name="Andreopoulos B."/>
            <person name="Lipzen A."/>
            <person name="Chen C."/>
            <person name="Yan M."/>
            <person name="Daum C."/>
            <person name="Ng V."/>
            <person name="Clum A."/>
            <person name="Steindorff A."/>
            <person name="Ohm R.A."/>
            <person name="Martin F."/>
            <person name="Silar P."/>
            <person name="Natvig D.O."/>
            <person name="Lalanne C."/>
            <person name="Gautier V."/>
            <person name="Ament-Velasquez S.L."/>
            <person name="Kruys A."/>
            <person name="Hutchinson M.I."/>
            <person name="Powell A.J."/>
            <person name="Barry K."/>
            <person name="Miller A.N."/>
            <person name="Grigoriev I.V."/>
            <person name="Debuchy R."/>
            <person name="Gladieux P."/>
            <person name="Hiltunen Thoren M."/>
            <person name="Johannesson H."/>
        </authorList>
    </citation>
    <scope>NUCLEOTIDE SEQUENCE</scope>
    <source>
        <strain evidence="1">CBS 757.83</strain>
    </source>
</reference>
<dbReference type="PRINTS" id="PR00146">
    <property type="entry name" value="DHPICSNTHASE"/>
</dbReference>
<dbReference type="SMART" id="SM01130">
    <property type="entry name" value="DHDPS"/>
    <property type="match status" value="1"/>
</dbReference>
<evidence type="ECO:0000313" key="1">
    <source>
        <dbReference type="EMBL" id="KAK4097292.1"/>
    </source>
</evidence>
<name>A0AAN6PSS6_9PEZI</name>
<evidence type="ECO:0000313" key="2">
    <source>
        <dbReference type="Proteomes" id="UP001305647"/>
    </source>
</evidence>
<dbReference type="Pfam" id="PF00701">
    <property type="entry name" value="DHDPS"/>
    <property type="match status" value="1"/>
</dbReference>
<reference evidence="1" key="2">
    <citation type="submission" date="2023-05" db="EMBL/GenBank/DDBJ databases">
        <authorList>
            <consortium name="Lawrence Berkeley National Laboratory"/>
            <person name="Steindorff A."/>
            <person name="Hensen N."/>
            <person name="Bonometti L."/>
            <person name="Westerberg I."/>
            <person name="Brannstrom I.O."/>
            <person name="Guillou S."/>
            <person name="Cros-Aarteil S."/>
            <person name="Calhoun S."/>
            <person name="Haridas S."/>
            <person name="Kuo A."/>
            <person name="Mondo S."/>
            <person name="Pangilinan J."/>
            <person name="Riley R."/>
            <person name="Labutti K."/>
            <person name="Andreopoulos B."/>
            <person name="Lipzen A."/>
            <person name="Chen C."/>
            <person name="Yanf M."/>
            <person name="Daum C."/>
            <person name="Ng V."/>
            <person name="Clum A."/>
            <person name="Ohm R."/>
            <person name="Martin F."/>
            <person name="Silar P."/>
            <person name="Natvig D."/>
            <person name="Lalanne C."/>
            <person name="Gautier V."/>
            <person name="Ament-Velasquez S.L."/>
            <person name="Kruys A."/>
            <person name="Hutchinson M.I."/>
            <person name="Powell A.J."/>
            <person name="Barry K."/>
            <person name="Miller A.N."/>
            <person name="Grigoriev I.V."/>
            <person name="Debuchy R."/>
            <person name="Gladieux P."/>
            <person name="Thoren M.H."/>
            <person name="Johannesson H."/>
        </authorList>
    </citation>
    <scope>NUCLEOTIDE SEQUENCE</scope>
    <source>
        <strain evidence="1">CBS 757.83</strain>
    </source>
</reference>
<dbReference type="EMBL" id="MU863679">
    <property type="protein sequence ID" value="KAK4097292.1"/>
    <property type="molecule type" value="Genomic_DNA"/>
</dbReference>
<dbReference type="CDD" id="cd00408">
    <property type="entry name" value="DHDPS-like"/>
    <property type="match status" value="1"/>
</dbReference>
<sequence length="332" mass="35867">MSSTTLIPPKGVFVPTPTFFVPAASSPAGALQPPVDTEAQINHSIFLAQAGITGLTLLGSTGEAVHLTRDERRNLVSAVRAGLDRAGFPDYPLMAGVLTNGELEETLQWLDDYHRAGAQWGLVLTPGYFGPAVSQEGLIEWYKIVADRSPVPILVYNYPGVTNGVQVLPETYRALAQHPRIVGCKMSHGNVSHHVQVSLDPAIHHDKFRVYSGFGNQLGPIVAFGAAGVIDGMAAFYPKTVVRLNELMQKGASDSTSQERAEIHRLQFAVSQGEEFVMRYGVLGIREAVYRVAGFGNLEGGRLPLRGKLPDGAWDLAKGMFLGEIHKLEASL</sequence>
<dbReference type="Gene3D" id="3.20.20.70">
    <property type="entry name" value="Aldolase class I"/>
    <property type="match status" value="1"/>
</dbReference>
<proteinExistence type="predicted"/>
<dbReference type="Proteomes" id="UP001305647">
    <property type="component" value="Unassembled WGS sequence"/>
</dbReference>
<comment type="caution">
    <text evidence="1">The sequence shown here is derived from an EMBL/GenBank/DDBJ whole genome shotgun (WGS) entry which is preliminary data.</text>
</comment>
<protein>
    <submittedName>
        <fullName evidence="1">Aldolase</fullName>
    </submittedName>
</protein>
<dbReference type="InterPro" id="IPR002220">
    <property type="entry name" value="DapA-like"/>
</dbReference>
<dbReference type="AlphaFoldDB" id="A0AAN6PSS6"/>
<organism evidence="1 2">
    <name type="scientific">Parathielavia hyrcaniae</name>
    <dbReference type="NCBI Taxonomy" id="113614"/>
    <lineage>
        <taxon>Eukaryota</taxon>
        <taxon>Fungi</taxon>
        <taxon>Dikarya</taxon>
        <taxon>Ascomycota</taxon>
        <taxon>Pezizomycotina</taxon>
        <taxon>Sordariomycetes</taxon>
        <taxon>Sordariomycetidae</taxon>
        <taxon>Sordariales</taxon>
        <taxon>Chaetomiaceae</taxon>
        <taxon>Parathielavia</taxon>
    </lineage>
</organism>
<dbReference type="PANTHER" id="PTHR12128:SF68">
    <property type="entry name" value="DIHYDRODIPICOLINATE SYNTHETASE"/>
    <property type="match status" value="1"/>
</dbReference>
<dbReference type="SUPFAM" id="SSF51569">
    <property type="entry name" value="Aldolase"/>
    <property type="match status" value="1"/>
</dbReference>
<gene>
    <name evidence="1" type="ORF">N658DRAFT_500597</name>
</gene>
<keyword evidence="2" id="KW-1185">Reference proteome</keyword>
<dbReference type="InterPro" id="IPR013785">
    <property type="entry name" value="Aldolase_TIM"/>
</dbReference>